<feature type="domain" description="HNH nuclease" evidence="1">
    <location>
        <begin position="112"/>
        <end position="169"/>
    </location>
</feature>
<protein>
    <recommendedName>
        <fullName evidence="1">HNH nuclease domain-containing protein</fullName>
    </recommendedName>
</protein>
<evidence type="ECO:0000313" key="3">
    <source>
        <dbReference type="Proteomes" id="UP001500642"/>
    </source>
</evidence>
<dbReference type="CDD" id="cd00085">
    <property type="entry name" value="HNHc"/>
    <property type="match status" value="1"/>
</dbReference>
<sequence length="228" mass="25331">MKRLRGLSEIPDLGETENAYIHSVTLTCPTHEEWLRRQAAVTVTVPVMSLLDEWSSVDESNLPAELDGTCPIPAETARDIVARAPHLERLLTDPIDGTVLPIAATKYRIPDALRRTTRSRWRTCAAPGCDVSAQHCEIDHVVPFDHDAPGSGGLTVVENLQPLCKHHHDMKTRGRLLADAHVDRTVWRASGADTTVTRPLPDPVGSEHAAHFEAHDPWTWIDDYEWPG</sequence>
<proteinExistence type="predicted"/>
<name>A0ABP8JL73_9MICO</name>
<organism evidence="2 3">
    <name type="scientific">Brevibacterium pityocampae</name>
    <dbReference type="NCBI Taxonomy" id="506594"/>
    <lineage>
        <taxon>Bacteria</taxon>
        <taxon>Bacillati</taxon>
        <taxon>Actinomycetota</taxon>
        <taxon>Actinomycetes</taxon>
        <taxon>Micrococcales</taxon>
        <taxon>Brevibacteriaceae</taxon>
        <taxon>Brevibacterium</taxon>
    </lineage>
</organism>
<comment type="caution">
    <text evidence="2">The sequence shown here is derived from an EMBL/GenBank/DDBJ whole genome shotgun (WGS) entry which is preliminary data.</text>
</comment>
<dbReference type="Gene3D" id="1.10.30.50">
    <property type="match status" value="1"/>
</dbReference>
<keyword evidence="3" id="KW-1185">Reference proteome</keyword>
<dbReference type="InterPro" id="IPR002711">
    <property type="entry name" value="HNH"/>
</dbReference>
<evidence type="ECO:0000259" key="1">
    <source>
        <dbReference type="SMART" id="SM00507"/>
    </source>
</evidence>
<gene>
    <name evidence="2" type="ORF">GCM10023167_20920</name>
</gene>
<dbReference type="Proteomes" id="UP001500642">
    <property type="component" value="Unassembled WGS sequence"/>
</dbReference>
<dbReference type="RefSeq" id="WP_137319061.1">
    <property type="nucleotide sequence ID" value="NZ_BAABGL010000015.1"/>
</dbReference>
<evidence type="ECO:0000313" key="2">
    <source>
        <dbReference type="EMBL" id="GAA4392579.1"/>
    </source>
</evidence>
<dbReference type="Pfam" id="PF01844">
    <property type="entry name" value="HNH"/>
    <property type="match status" value="1"/>
</dbReference>
<dbReference type="InterPro" id="IPR003615">
    <property type="entry name" value="HNH_nuc"/>
</dbReference>
<reference evidence="3" key="1">
    <citation type="journal article" date="2019" name="Int. J. Syst. Evol. Microbiol.">
        <title>The Global Catalogue of Microorganisms (GCM) 10K type strain sequencing project: providing services to taxonomists for standard genome sequencing and annotation.</title>
        <authorList>
            <consortium name="The Broad Institute Genomics Platform"/>
            <consortium name="The Broad Institute Genome Sequencing Center for Infectious Disease"/>
            <person name="Wu L."/>
            <person name="Ma J."/>
        </authorList>
    </citation>
    <scope>NUCLEOTIDE SEQUENCE [LARGE SCALE GENOMIC DNA]</scope>
    <source>
        <strain evidence="3">JCM 17808</strain>
    </source>
</reference>
<accession>A0ABP8JL73</accession>
<dbReference type="SMART" id="SM00507">
    <property type="entry name" value="HNHc"/>
    <property type="match status" value="1"/>
</dbReference>
<dbReference type="EMBL" id="BAABGL010000015">
    <property type="protein sequence ID" value="GAA4392579.1"/>
    <property type="molecule type" value="Genomic_DNA"/>
</dbReference>